<evidence type="ECO:0000313" key="2">
    <source>
        <dbReference type="EMBL" id="MFD1265383.1"/>
    </source>
</evidence>
<feature type="chain" id="PRO_5047502021" evidence="1">
    <location>
        <begin position="31"/>
        <end position="159"/>
    </location>
</feature>
<sequence>MNAGHRRTAHWQTGLRFLSVLAASAAPAMASAQAIEFRSLGEEAVVRDAPSPQGRQLFVLRAGTPLEIIVTQDGWVRVRDPEGSLSWIEGHVLVPRRTVMVSVERASIRREAREDAAVSFEATRNVVLDLVEPAAVGWARVRHRDGVEGYVRVSEVWGL</sequence>
<keyword evidence="3" id="KW-1185">Reference proteome</keyword>
<protein>
    <submittedName>
        <fullName evidence="2">SH3 domain-containing protein</fullName>
    </submittedName>
</protein>
<evidence type="ECO:0000256" key="1">
    <source>
        <dbReference type="SAM" id="SignalP"/>
    </source>
</evidence>
<evidence type="ECO:0000313" key="3">
    <source>
        <dbReference type="Proteomes" id="UP001597158"/>
    </source>
</evidence>
<dbReference type="RefSeq" id="WP_002938908.1">
    <property type="nucleotide sequence ID" value="NZ_JARQZE010000017.1"/>
</dbReference>
<organism evidence="2 3">
    <name type="scientific">Thauera mechernichensis</name>
    <dbReference type="NCBI Taxonomy" id="82788"/>
    <lineage>
        <taxon>Bacteria</taxon>
        <taxon>Pseudomonadati</taxon>
        <taxon>Pseudomonadota</taxon>
        <taxon>Betaproteobacteria</taxon>
        <taxon>Rhodocyclales</taxon>
        <taxon>Zoogloeaceae</taxon>
        <taxon>Thauera</taxon>
    </lineage>
</organism>
<accession>A0ABW3WKQ4</accession>
<dbReference type="Gene3D" id="2.30.30.40">
    <property type="entry name" value="SH3 Domains"/>
    <property type="match status" value="2"/>
</dbReference>
<dbReference type="InterPro" id="IPR010466">
    <property type="entry name" value="DUF1058"/>
</dbReference>
<reference evidence="3" key="1">
    <citation type="journal article" date="2019" name="Int. J. Syst. Evol. Microbiol.">
        <title>The Global Catalogue of Microorganisms (GCM) 10K type strain sequencing project: providing services to taxonomists for standard genome sequencing and annotation.</title>
        <authorList>
            <consortium name="The Broad Institute Genomics Platform"/>
            <consortium name="The Broad Institute Genome Sequencing Center for Infectious Disease"/>
            <person name="Wu L."/>
            <person name="Ma J."/>
        </authorList>
    </citation>
    <scope>NUCLEOTIDE SEQUENCE [LARGE SCALE GENOMIC DNA]</scope>
    <source>
        <strain evidence="3">CCUG 48884</strain>
    </source>
</reference>
<gene>
    <name evidence="2" type="ORF">ACFQ4M_17565</name>
</gene>
<dbReference type="Pfam" id="PF06347">
    <property type="entry name" value="SH3_4"/>
    <property type="match status" value="2"/>
</dbReference>
<dbReference type="EMBL" id="JBHTMC010000033">
    <property type="protein sequence ID" value="MFD1265383.1"/>
    <property type="molecule type" value="Genomic_DNA"/>
</dbReference>
<proteinExistence type="predicted"/>
<dbReference type="Proteomes" id="UP001597158">
    <property type="component" value="Unassembled WGS sequence"/>
</dbReference>
<comment type="caution">
    <text evidence="2">The sequence shown here is derived from an EMBL/GenBank/DDBJ whole genome shotgun (WGS) entry which is preliminary data.</text>
</comment>
<keyword evidence="1" id="KW-0732">Signal</keyword>
<name>A0ABW3WKQ4_9RHOO</name>
<feature type="signal peptide" evidence="1">
    <location>
        <begin position="1"/>
        <end position="30"/>
    </location>
</feature>